<dbReference type="InterPro" id="IPR005644">
    <property type="entry name" value="NolW-like"/>
</dbReference>
<evidence type="ECO:0000256" key="6">
    <source>
        <dbReference type="ARBA" id="ARBA00023010"/>
    </source>
</evidence>
<evidence type="ECO:0000313" key="14">
    <source>
        <dbReference type="Proteomes" id="UP000198607"/>
    </source>
</evidence>
<keyword evidence="3 9" id="KW-0813">Transport</keyword>
<dbReference type="HAMAP" id="MF_02219">
    <property type="entry name" value="Type_III_secretin"/>
    <property type="match status" value="1"/>
</dbReference>
<dbReference type="Pfam" id="PF03958">
    <property type="entry name" value="Secretin_N"/>
    <property type="match status" value="1"/>
</dbReference>
<dbReference type="InterPro" id="IPR004845">
    <property type="entry name" value="T2SS_GspD_CS"/>
</dbReference>
<keyword evidence="5 9" id="KW-0653">Protein transport</keyword>
<evidence type="ECO:0000313" key="13">
    <source>
        <dbReference type="EMBL" id="SDG75303.1"/>
    </source>
</evidence>
<dbReference type="GO" id="GO:0030254">
    <property type="term" value="P:protein secretion by the type III secretion system"/>
    <property type="evidence" value="ECO:0007669"/>
    <property type="project" value="UniProtKB-UniRule"/>
</dbReference>
<organism evidence="13 14">
    <name type="scientific">Propionivibrio dicarboxylicus</name>
    <dbReference type="NCBI Taxonomy" id="83767"/>
    <lineage>
        <taxon>Bacteria</taxon>
        <taxon>Pseudomonadati</taxon>
        <taxon>Pseudomonadota</taxon>
        <taxon>Betaproteobacteria</taxon>
        <taxon>Rhodocyclales</taxon>
        <taxon>Rhodocyclaceae</taxon>
        <taxon>Propionivibrio</taxon>
    </lineage>
</organism>
<feature type="domain" description="Type II/III secretion system secretin-like" evidence="11">
    <location>
        <begin position="394"/>
        <end position="551"/>
    </location>
</feature>
<reference evidence="13 14" key="1">
    <citation type="submission" date="2016-10" db="EMBL/GenBank/DDBJ databases">
        <authorList>
            <person name="de Groot N.N."/>
        </authorList>
    </citation>
    <scope>NUCLEOTIDE SEQUENCE [LARGE SCALE GENOMIC DNA]</scope>
    <source>
        <strain evidence="13 14">DSM 5885</strain>
    </source>
</reference>
<keyword evidence="14" id="KW-1185">Reference proteome</keyword>
<dbReference type="STRING" id="83767.SAMN05660652_00630"/>
<protein>
    <recommendedName>
        <fullName evidence="9">Type 3 secretion system secretin</fullName>
        <shortName evidence="9">T3SS secretin</shortName>
    </recommendedName>
</protein>
<dbReference type="Gene3D" id="3.30.1370.120">
    <property type="match status" value="2"/>
</dbReference>
<dbReference type="PROSITE" id="PS00875">
    <property type="entry name" value="T2SP_D"/>
    <property type="match status" value="1"/>
</dbReference>
<evidence type="ECO:0000259" key="12">
    <source>
        <dbReference type="Pfam" id="PF03958"/>
    </source>
</evidence>
<dbReference type="InterPro" id="IPR004846">
    <property type="entry name" value="T2SS/T3SS_dom"/>
</dbReference>
<comment type="subcellular location">
    <subcellularLocation>
        <location evidence="1 9 10">Cell outer membrane</location>
    </subcellularLocation>
</comment>
<evidence type="ECO:0000256" key="1">
    <source>
        <dbReference type="ARBA" id="ARBA00004442"/>
    </source>
</evidence>
<dbReference type="Pfam" id="PF00263">
    <property type="entry name" value="Secretin"/>
    <property type="match status" value="1"/>
</dbReference>
<keyword evidence="7 9" id="KW-0472">Membrane</keyword>
<dbReference type="PANTHER" id="PTHR30332">
    <property type="entry name" value="PROBABLE GENERAL SECRETION PATHWAY PROTEIN D"/>
    <property type="match status" value="1"/>
</dbReference>
<dbReference type="Gene3D" id="3.55.50.30">
    <property type="match status" value="1"/>
</dbReference>
<dbReference type="InterPro" id="IPR038591">
    <property type="entry name" value="NolW-like_sf"/>
</dbReference>
<gene>
    <name evidence="9" type="primary">sctC</name>
    <name evidence="13" type="ORF">SAMN05660652_00630</name>
</gene>
<evidence type="ECO:0000256" key="8">
    <source>
        <dbReference type="ARBA" id="ARBA00023237"/>
    </source>
</evidence>
<dbReference type="OrthoDB" id="9775455at2"/>
<dbReference type="PANTHER" id="PTHR30332:SF5">
    <property type="entry name" value="SPI-1 TYPE 3 SECRETION SYSTEM SECRETIN"/>
    <property type="match status" value="1"/>
</dbReference>
<dbReference type="AlphaFoldDB" id="A0A1G7WTR3"/>
<comment type="function">
    <text evidence="9">Component of the type III secretion system (T3SS), also called injectisome, which is used to inject bacterial effector proteins into eukaryotic host cells. Forms a ring-shaped multimeric structure with an apparent central pore in the outer membrane.</text>
</comment>
<comment type="similarity">
    <text evidence="2 9">Belongs to the bacterial secretin family. T3SS SctC subfamily.</text>
</comment>
<keyword evidence="6 9" id="KW-0811">Translocation</keyword>
<evidence type="ECO:0000256" key="4">
    <source>
        <dbReference type="ARBA" id="ARBA00022729"/>
    </source>
</evidence>
<sequence>MTRRPTGAGVMRSVRNVWRVCHGVALMSLLLTLGTVAAGPPPWTEAPYSHYANSARLDTVLKDFAGSFSLSLKLGGGIEGGVNGRFNAASPTDFINKLGSVYGFNWFIHAGTLFVSRSDDQRVAYLPSAYNSTGQLRDALASLGILDARFGWGELPDQGVAMVSGPPAYVDLIERTVKSLPSVAGGQQVAVFRLKHASVDDRSIFFRDREIVTPGVATILRNLILGAGGGGRGGVNNEAMASAAPLRTASPLVADPAAAASATVAAPTASPIRTPGGARVRMPSVQADVRLNSLIVQDIPERMPVYETLIRALDVPTPLIEIQAMIVDVNSQYMSELGIDWGARVGRGGLGYNTPTPASSSPALAINWAAAKDAVDASTLSVSAGNFLVSRLRALEGIGDATVQSRRSVLTLDNLGAVFDHSETFYIRTQGERVATVTPVSAGTTLRVTPRVIRSDDRSVVQLTVDVEDGAVQDKLVDQLPTVLNSGLSTQALVNEGQTLIVGGYSREQDVQRTDRVPVLGAIPVLGLLFSHKTTDRQQRQRLFLIKPRVVALPAGESIVIPDEASADVPAFAMPEAQEKKAP</sequence>
<evidence type="ECO:0000256" key="10">
    <source>
        <dbReference type="RuleBase" id="RU004004"/>
    </source>
</evidence>
<dbReference type="InterPro" id="IPR050810">
    <property type="entry name" value="Bact_Secretion_Sys_Channel"/>
</dbReference>
<dbReference type="PRINTS" id="PR01337">
    <property type="entry name" value="TYPE3OMGPROT"/>
</dbReference>
<evidence type="ECO:0000256" key="2">
    <source>
        <dbReference type="ARBA" id="ARBA00007032"/>
    </source>
</evidence>
<dbReference type="GO" id="GO:0015627">
    <property type="term" value="C:type II protein secretion system complex"/>
    <property type="evidence" value="ECO:0007669"/>
    <property type="project" value="TreeGrafter"/>
</dbReference>
<dbReference type="NCBIfam" id="TIGR02516">
    <property type="entry name" value="type_III_yscC"/>
    <property type="match status" value="1"/>
</dbReference>
<proteinExistence type="inferred from homology"/>
<dbReference type="RefSeq" id="WP_091933187.1">
    <property type="nucleotide sequence ID" value="NZ_FNCY01000001.1"/>
</dbReference>
<evidence type="ECO:0000259" key="11">
    <source>
        <dbReference type="Pfam" id="PF00263"/>
    </source>
</evidence>
<evidence type="ECO:0000256" key="9">
    <source>
        <dbReference type="HAMAP-Rule" id="MF_02219"/>
    </source>
</evidence>
<feature type="domain" description="NolW-like" evidence="12">
    <location>
        <begin position="189"/>
        <end position="317"/>
    </location>
</feature>
<comment type="subunit">
    <text evidence="9">The core secretion machinery of the T3SS is composed of approximately 20 different proteins, including cytoplasmic components, a base, an export apparatus and a needle. This subunit is part of the base, which anchors the injectisome in the bacterial cell envelope. Forms a stable homooligomeric complex.</text>
</comment>
<evidence type="ECO:0000256" key="3">
    <source>
        <dbReference type="ARBA" id="ARBA00022448"/>
    </source>
</evidence>
<evidence type="ECO:0000256" key="7">
    <source>
        <dbReference type="ARBA" id="ARBA00023136"/>
    </source>
</evidence>
<keyword evidence="8 9" id="KW-0998">Cell outer membrane</keyword>
<name>A0A1G7WTR3_9RHOO</name>
<keyword evidence="4 9" id="KW-0732">Signal</keyword>
<dbReference type="InterPro" id="IPR003522">
    <property type="entry name" value="T3SS_OM_pore_YscC"/>
</dbReference>
<dbReference type="GO" id="GO:0030257">
    <property type="term" value="C:type III protein secretion system complex"/>
    <property type="evidence" value="ECO:0007669"/>
    <property type="project" value="UniProtKB-UniRule"/>
</dbReference>
<accession>A0A1G7WTR3</accession>
<dbReference type="GO" id="GO:0009279">
    <property type="term" value="C:cell outer membrane"/>
    <property type="evidence" value="ECO:0007669"/>
    <property type="project" value="UniProtKB-SubCell"/>
</dbReference>
<evidence type="ECO:0000256" key="5">
    <source>
        <dbReference type="ARBA" id="ARBA00022927"/>
    </source>
</evidence>
<dbReference type="EMBL" id="FNCY01000001">
    <property type="protein sequence ID" value="SDG75303.1"/>
    <property type="molecule type" value="Genomic_DNA"/>
</dbReference>
<dbReference type="Proteomes" id="UP000198607">
    <property type="component" value="Unassembled WGS sequence"/>
</dbReference>